<evidence type="ECO:0000313" key="2">
    <source>
        <dbReference type="EMBL" id="KAJ7018073.1"/>
    </source>
</evidence>
<organism evidence="2 3">
    <name type="scientific">Mycena alexandri</name>
    <dbReference type="NCBI Taxonomy" id="1745969"/>
    <lineage>
        <taxon>Eukaryota</taxon>
        <taxon>Fungi</taxon>
        <taxon>Dikarya</taxon>
        <taxon>Basidiomycota</taxon>
        <taxon>Agaricomycotina</taxon>
        <taxon>Agaricomycetes</taxon>
        <taxon>Agaricomycetidae</taxon>
        <taxon>Agaricales</taxon>
        <taxon>Marasmiineae</taxon>
        <taxon>Mycenaceae</taxon>
        <taxon>Mycena</taxon>
    </lineage>
</organism>
<evidence type="ECO:0000313" key="3">
    <source>
        <dbReference type="Proteomes" id="UP001218188"/>
    </source>
</evidence>
<feature type="compositionally biased region" description="Low complexity" evidence="1">
    <location>
        <begin position="74"/>
        <end position="91"/>
    </location>
</feature>
<comment type="caution">
    <text evidence="2">The sequence shown here is derived from an EMBL/GenBank/DDBJ whole genome shotgun (WGS) entry which is preliminary data.</text>
</comment>
<keyword evidence="3" id="KW-1185">Reference proteome</keyword>
<gene>
    <name evidence="2" type="ORF">C8F04DRAFT_1199511</name>
</gene>
<protein>
    <submittedName>
        <fullName evidence="2">Uncharacterized protein</fullName>
    </submittedName>
</protein>
<name>A0AAD6RZ73_9AGAR</name>
<dbReference type="AlphaFoldDB" id="A0AAD6RZ73"/>
<feature type="region of interest" description="Disordered" evidence="1">
    <location>
        <begin position="72"/>
        <end position="91"/>
    </location>
</feature>
<accession>A0AAD6RZ73</accession>
<proteinExistence type="predicted"/>
<evidence type="ECO:0000256" key="1">
    <source>
        <dbReference type="SAM" id="MobiDB-lite"/>
    </source>
</evidence>
<sequence length="243" mass="27723">MPARDFEIFRSGEYWQSLRRAKIAHEARKAQAGPPTIPVLASCDHIYTFTPGRAEPITSLMHANGSVIPISGLPTASSSSSRRPAPTRRTPINVSHLRGTNSAARVAATRQAADEALLLARLAEDPDTRRKRKMKEELTEARRAAKKKFYKCPVVHPSKAQVLKRYGEEYRLSCLTRDTHQFVTMVVRHYLDLFGYQPLYQAFYGHAWVTPLKRHGHRRAFARVLMKQLKIWFAVQDPAWFNS</sequence>
<dbReference type="EMBL" id="JARJCM010000361">
    <property type="protein sequence ID" value="KAJ7018073.1"/>
    <property type="molecule type" value="Genomic_DNA"/>
</dbReference>
<dbReference type="Proteomes" id="UP001218188">
    <property type="component" value="Unassembled WGS sequence"/>
</dbReference>
<reference evidence="2" key="1">
    <citation type="submission" date="2023-03" db="EMBL/GenBank/DDBJ databases">
        <title>Massive genome expansion in bonnet fungi (Mycena s.s.) driven by repeated elements and novel gene families across ecological guilds.</title>
        <authorList>
            <consortium name="Lawrence Berkeley National Laboratory"/>
            <person name="Harder C.B."/>
            <person name="Miyauchi S."/>
            <person name="Viragh M."/>
            <person name="Kuo A."/>
            <person name="Thoen E."/>
            <person name="Andreopoulos B."/>
            <person name="Lu D."/>
            <person name="Skrede I."/>
            <person name="Drula E."/>
            <person name="Henrissat B."/>
            <person name="Morin E."/>
            <person name="Kohler A."/>
            <person name="Barry K."/>
            <person name="LaButti K."/>
            <person name="Morin E."/>
            <person name="Salamov A."/>
            <person name="Lipzen A."/>
            <person name="Mereny Z."/>
            <person name="Hegedus B."/>
            <person name="Baldrian P."/>
            <person name="Stursova M."/>
            <person name="Weitz H."/>
            <person name="Taylor A."/>
            <person name="Grigoriev I.V."/>
            <person name="Nagy L.G."/>
            <person name="Martin F."/>
            <person name="Kauserud H."/>
        </authorList>
    </citation>
    <scope>NUCLEOTIDE SEQUENCE</scope>
    <source>
        <strain evidence="2">CBHHK200</strain>
    </source>
</reference>